<accession>A0A1W6YKR6</accession>
<dbReference type="RefSeq" id="WP_086064848.1">
    <property type="nucleotide sequence ID" value="NZ_CP021108.1"/>
</dbReference>
<name>A0A1W6YKR6_9BORD</name>
<feature type="region of interest" description="Disordered" evidence="1">
    <location>
        <begin position="81"/>
        <end position="109"/>
    </location>
</feature>
<dbReference type="EMBL" id="CP021108">
    <property type="protein sequence ID" value="ARP81662.1"/>
    <property type="molecule type" value="Genomic_DNA"/>
</dbReference>
<reference evidence="2 3" key="1">
    <citation type="submission" date="2017-05" db="EMBL/GenBank/DDBJ databases">
        <title>Complete and WGS of Bordetella genogroups.</title>
        <authorList>
            <person name="Spilker T."/>
            <person name="LiPuma J."/>
        </authorList>
    </citation>
    <scope>NUCLEOTIDE SEQUENCE [LARGE SCALE GENOMIC DNA]</scope>
    <source>
        <strain evidence="2 3">AU19157</strain>
    </source>
</reference>
<evidence type="ECO:0000256" key="1">
    <source>
        <dbReference type="SAM" id="MobiDB-lite"/>
    </source>
</evidence>
<evidence type="ECO:0000313" key="3">
    <source>
        <dbReference type="Proteomes" id="UP000194151"/>
    </source>
</evidence>
<dbReference type="AlphaFoldDB" id="A0A1W6YKR6"/>
<organism evidence="2 3">
    <name type="scientific">Bordetella genomosp. 8</name>
    <dbReference type="NCBI Taxonomy" id="1416806"/>
    <lineage>
        <taxon>Bacteria</taxon>
        <taxon>Pseudomonadati</taxon>
        <taxon>Pseudomonadota</taxon>
        <taxon>Betaproteobacteria</taxon>
        <taxon>Burkholderiales</taxon>
        <taxon>Alcaligenaceae</taxon>
        <taxon>Bordetella</taxon>
    </lineage>
</organism>
<dbReference type="STRING" id="1416806.CAL12_13140"/>
<keyword evidence="3" id="KW-1185">Reference proteome</keyword>
<feature type="compositionally biased region" description="Basic and acidic residues" evidence="1">
    <location>
        <begin position="86"/>
        <end position="109"/>
    </location>
</feature>
<dbReference type="InterPro" id="IPR021783">
    <property type="entry name" value="DUF3348"/>
</dbReference>
<dbReference type="Proteomes" id="UP000194151">
    <property type="component" value="Chromosome"/>
</dbReference>
<proteinExistence type="predicted"/>
<sequence>MDPAHRRAGLSGPTLVRLLARLTDIDVTEPRQSLADRLSLWLGWTDAIALSAVLNSNPPAADRQPDSAEEEECARVRNALTNAITEKNRAPRAADSHSRTRAAAAERGRAPAAPVDYGLYRQRYLSLQQAMETGIGNLRTRLRGMMAGRTPAMTQLAAVDAIMEKALGAREHNALAAVPGLLEGYFHRLRRAEAAALAEAEDAGNPPPAAAGAWLDVFRQDMRAILLAELDIRFKPVEGLLAALRDPRGGRAEPGMS</sequence>
<gene>
    <name evidence="2" type="ORF">CAL12_13140</name>
</gene>
<dbReference type="Pfam" id="PF11828">
    <property type="entry name" value="DUF3348"/>
    <property type="match status" value="1"/>
</dbReference>
<evidence type="ECO:0008006" key="4">
    <source>
        <dbReference type="Google" id="ProtNLM"/>
    </source>
</evidence>
<evidence type="ECO:0000313" key="2">
    <source>
        <dbReference type="EMBL" id="ARP81662.1"/>
    </source>
</evidence>
<protein>
    <recommendedName>
        <fullName evidence="4">DUF3348 domain-containing protein</fullName>
    </recommendedName>
</protein>
<dbReference type="KEGG" id="bgv:CAL12_13140"/>
<dbReference type="OrthoDB" id="5949373at2"/>